<feature type="compositionally biased region" description="Basic and acidic residues" evidence="1">
    <location>
        <begin position="106"/>
        <end position="123"/>
    </location>
</feature>
<dbReference type="CDD" id="cd06462">
    <property type="entry name" value="Peptidase_S24_S26"/>
    <property type="match status" value="1"/>
</dbReference>
<evidence type="ECO:0000259" key="2">
    <source>
        <dbReference type="Pfam" id="PF00717"/>
    </source>
</evidence>
<evidence type="ECO:0000313" key="3">
    <source>
        <dbReference type="EMBL" id="ANS78675.1"/>
    </source>
</evidence>
<name>A0A1B1NBB7_9MICO</name>
<proteinExistence type="predicted"/>
<sequence length="123" mass="13345">MGVARVTGSSMLPILAPGDRLLVRHGGRPRPGSVVVVRLPPDHAGSPRPLAVKRLAGIRHDGALWVLSDGHGTDSRELGHLEPQALVAVALLRLPRRRPRRWPRLLRPDPSRLSGRDRGRGAA</sequence>
<protein>
    <submittedName>
        <fullName evidence="3">Signal peptidase protein</fullName>
    </submittedName>
</protein>
<feature type="domain" description="Peptidase S24/S26A/S26B/S26C" evidence="2">
    <location>
        <begin position="3"/>
        <end position="55"/>
    </location>
</feature>
<dbReference type="SUPFAM" id="SSF51306">
    <property type="entry name" value="LexA/Signal peptidase"/>
    <property type="match status" value="1"/>
</dbReference>
<evidence type="ECO:0000313" key="4">
    <source>
        <dbReference type="Proteomes" id="UP000092482"/>
    </source>
</evidence>
<dbReference type="Proteomes" id="UP000092482">
    <property type="component" value="Chromosome"/>
</dbReference>
<dbReference type="AlphaFoldDB" id="A0A1B1NBB7"/>
<dbReference type="KEGG" id="serj:SGUI_1279"/>
<dbReference type="Pfam" id="PF00717">
    <property type="entry name" value="Peptidase_S24"/>
    <property type="match status" value="1"/>
</dbReference>
<evidence type="ECO:0000256" key="1">
    <source>
        <dbReference type="SAM" id="MobiDB-lite"/>
    </source>
</evidence>
<reference evidence="3 4" key="1">
    <citation type="submission" date="2016-03" db="EMBL/GenBank/DDBJ databases">
        <title>Shallow-sea hydrothermal system.</title>
        <authorList>
            <person name="Tang K."/>
        </authorList>
    </citation>
    <scope>NUCLEOTIDE SEQUENCE [LARGE SCALE GENOMIC DNA]</scope>
    <source>
        <strain evidence="3 4">JLT9</strain>
    </source>
</reference>
<organism evidence="3 4">
    <name type="scientific">Serinicoccus hydrothermalis</name>
    <dbReference type="NCBI Taxonomy" id="1758689"/>
    <lineage>
        <taxon>Bacteria</taxon>
        <taxon>Bacillati</taxon>
        <taxon>Actinomycetota</taxon>
        <taxon>Actinomycetes</taxon>
        <taxon>Micrococcales</taxon>
        <taxon>Ornithinimicrobiaceae</taxon>
        <taxon>Serinicoccus</taxon>
    </lineage>
</organism>
<dbReference type="InterPro" id="IPR015927">
    <property type="entry name" value="Peptidase_S24_S26A/B/C"/>
</dbReference>
<keyword evidence="4" id="KW-1185">Reference proteome</keyword>
<dbReference type="STRING" id="1758689.SGUI_1279"/>
<dbReference type="EMBL" id="CP014989">
    <property type="protein sequence ID" value="ANS78675.1"/>
    <property type="molecule type" value="Genomic_DNA"/>
</dbReference>
<gene>
    <name evidence="3" type="ORF">SGUI_1279</name>
</gene>
<accession>A0A1B1NBB7</accession>
<dbReference type="InterPro" id="IPR036286">
    <property type="entry name" value="LexA/Signal_pep-like_sf"/>
</dbReference>
<dbReference type="Gene3D" id="2.10.109.10">
    <property type="entry name" value="Umud Fragment, subunit A"/>
    <property type="match status" value="1"/>
</dbReference>
<feature type="region of interest" description="Disordered" evidence="1">
    <location>
        <begin position="101"/>
        <end position="123"/>
    </location>
</feature>